<dbReference type="Pfam" id="PF12028">
    <property type="entry name" value="DUF3515"/>
    <property type="match status" value="1"/>
</dbReference>
<keyword evidence="2" id="KW-1133">Transmembrane helix</keyword>
<dbReference type="Proteomes" id="UP000000844">
    <property type="component" value="Chromosome"/>
</dbReference>
<sequence>MAEDEKPAVSAKSRDEKATASRQERRRAARIATLVAIPVTLVALFGAISFMGSMAGAEEESSDVPDEAVEVAAPDLSDEDFKYCRALITKLPDPLGDLKRRVVSGDNGAPEIAGAWGDPAAKLRCGVEPVKVAKDAKVYRLGPTCWFADKSKKTTTWTTVDRELAVELTVPNKYEQPGQLAQALSKPVDKKIPASKDAPTGCSS</sequence>
<dbReference type="InterPro" id="IPR021903">
    <property type="entry name" value="DUF3515"/>
</dbReference>
<feature type="transmembrane region" description="Helical" evidence="2">
    <location>
        <begin position="31"/>
        <end position="52"/>
    </location>
</feature>
<proteinExistence type="predicted"/>
<gene>
    <name evidence="3" type="ordered locus">Snas_2109</name>
</gene>
<dbReference type="EMBL" id="CP001778">
    <property type="protein sequence ID" value="ADD41803.1"/>
    <property type="molecule type" value="Genomic_DNA"/>
</dbReference>
<evidence type="ECO:0000256" key="1">
    <source>
        <dbReference type="SAM" id="MobiDB-lite"/>
    </source>
</evidence>
<dbReference type="KEGG" id="sna:Snas_2109"/>
<reference evidence="3 4" key="1">
    <citation type="journal article" date="2009" name="Stand. Genomic Sci.">
        <title>Complete genome sequence of Stackebrandtia nassauensis type strain (LLR-40K-21).</title>
        <authorList>
            <person name="Munk C."/>
            <person name="Lapidus A."/>
            <person name="Copeland A."/>
            <person name="Jando M."/>
            <person name="Mayilraj S."/>
            <person name="Glavina Del Rio T."/>
            <person name="Nolan M."/>
            <person name="Chen F."/>
            <person name="Lucas S."/>
            <person name="Tice H."/>
            <person name="Cheng J.F."/>
            <person name="Han C."/>
            <person name="Detter J.C."/>
            <person name="Bruce D."/>
            <person name="Goodwin L."/>
            <person name="Chain P."/>
            <person name="Pitluck S."/>
            <person name="Goker M."/>
            <person name="Ovchinikova G."/>
            <person name="Pati A."/>
            <person name="Ivanova N."/>
            <person name="Mavromatis K."/>
            <person name="Chen A."/>
            <person name="Palaniappan K."/>
            <person name="Land M."/>
            <person name="Hauser L."/>
            <person name="Chang Y.J."/>
            <person name="Jeffries C.D."/>
            <person name="Bristow J."/>
            <person name="Eisen J.A."/>
            <person name="Markowitz V."/>
            <person name="Hugenholtz P."/>
            <person name="Kyrpides N.C."/>
            <person name="Klenk H.P."/>
        </authorList>
    </citation>
    <scope>NUCLEOTIDE SEQUENCE [LARGE SCALE GENOMIC DNA]</scope>
    <source>
        <strain evidence="4">DSM 44728 / CIP 108903 / NRRL B-16338 / NBRC 102104 / LLR-40K-21</strain>
    </source>
</reference>
<accession>D3Q0R7</accession>
<keyword evidence="4" id="KW-1185">Reference proteome</keyword>
<dbReference type="OrthoDB" id="3213819at2"/>
<keyword evidence="2" id="KW-0812">Transmembrane</keyword>
<feature type="region of interest" description="Disordered" evidence="1">
    <location>
        <begin position="176"/>
        <end position="204"/>
    </location>
</feature>
<evidence type="ECO:0000313" key="4">
    <source>
        <dbReference type="Proteomes" id="UP000000844"/>
    </source>
</evidence>
<feature type="compositionally biased region" description="Basic and acidic residues" evidence="1">
    <location>
        <begin position="1"/>
        <end position="23"/>
    </location>
</feature>
<keyword evidence="2" id="KW-0472">Membrane</keyword>
<name>D3Q0R7_STANL</name>
<feature type="region of interest" description="Disordered" evidence="1">
    <location>
        <begin position="1"/>
        <end position="24"/>
    </location>
</feature>
<evidence type="ECO:0000313" key="3">
    <source>
        <dbReference type="EMBL" id="ADD41803.1"/>
    </source>
</evidence>
<evidence type="ECO:0008006" key="5">
    <source>
        <dbReference type="Google" id="ProtNLM"/>
    </source>
</evidence>
<dbReference type="eggNOG" id="ENOG5032SM3">
    <property type="taxonomic scope" value="Bacteria"/>
</dbReference>
<evidence type="ECO:0000256" key="2">
    <source>
        <dbReference type="SAM" id="Phobius"/>
    </source>
</evidence>
<protein>
    <recommendedName>
        <fullName evidence="5">DUF3515 domain-containing protein</fullName>
    </recommendedName>
</protein>
<dbReference type="STRING" id="446470.Snas_2109"/>
<dbReference type="HOGENOM" id="CLU_116291_0_0_11"/>
<organism evidence="3 4">
    <name type="scientific">Stackebrandtia nassauensis (strain DSM 44728 / CIP 108903 / NRRL B-16338 / NBRC 102104 / LLR-40K-21)</name>
    <dbReference type="NCBI Taxonomy" id="446470"/>
    <lineage>
        <taxon>Bacteria</taxon>
        <taxon>Bacillati</taxon>
        <taxon>Actinomycetota</taxon>
        <taxon>Actinomycetes</taxon>
        <taxon>Glycomycetales</taxon>
        <taxon>Glycomycetaceae</taxon>
        <taxon>Stackebrandtia</taxon>
    </lineage>
</organism>
<dbReference type="AlphaFoldDB" id="D3Q0R7"/>
<dbReference type="RefSeq" id="WP_013017374.1">
    <property type="nucleotide sequence ID" value="NC_013947.1"/>
</dbReference>